<feature type="region of interest" description="Disordered" evidence="1">
    <location>
        <begin position="37"/>
        <end position="68"/>
    </location>
</feature>
<name>A0A6L7IT13_9ACTN</name>
<dbReference type="AlphaFoldDB" id="A0A6L7IT13"/>
<evidence type="ECO:0008006" key="5">
    <source>
        <dbReference type="Google" id="ProtNLM"/>
    </source>
</evidence>
<dbReference type="Proteomes" id="UP000478463">
    <property type="component" value="Chromosome"/>
</dbReference>
<keyword evidence="2" id="KW-0732">Signal</keyword>
<feature type="compositionally biased region" description="Low complexity" evidence="1">
    <location>
        <begin position="37"/>
        <end position="53"/>
    </location>
</feature>
<reference evidence="3 4" key="1">
    <citation type="submission" date="2020-10" db="EMBL/GenBank/DDBJ databases">
        <title>Eggerthella sp. nov., isolated from human feces.</title>
        <authorList>
            <person name="Yajun G."/>
        </authorList>
    </citation>
    <scope>NUCLEOTIDE SEQUENCE [LARGE SCALE GENOMIC DNA]</scope>
    <source>
        <strain evidence="3 4">HF-1101</strain>
    </source>
</reference>
<dbReference type="InterPro" id="IPR011050">
    <property type="entry name" value="Pectin_lyase_fold/virulence"/>
</dbReference>
<evidence type="ECO:0000256" key="2">
    <source>
        <dbReference type="SAM" id="SignalP"/>
    </source>
</evidence>
<dbReference type="PROSITE" id="PS51257">
    <property type="entry name" value="PROKAR_LIPOPROTEIN"/>
    <property type="match status" value="1"/>
</dbReference>
<protein>
    <recommendedName>
        <fullName evidence="5">Carbohydrate-binding domain-containing protein</fullName>
    </recommendedName>
</protein>
<sequence>MTLTKLSLFQKTCALLCAALLAVALAGCASDQGAGSTDAADAPGAAAQDQAASEADKPAKTEKQDKDAEALEQGMTCKYISSYFKTFGEALEQANQNGGGTVTLLADAPLSADGTVPKVGFRTTITVKSDGDAPFSIVRGDADAGPMLQITDGFVTLKNVVLDGASAAALESPLVLVSDLGRLTLDEGAVLTGGNAANGASAVYVVGSDAYLTLEAGSEISQCTASGDAAAIVSEGGVVANNGATFSGNAGGSNPNYLETAPGTFEGAEIAA</sequence>
<evidence type="ECO:0000256" key="1">
    <source>
        <dbReference type="SAM" id="MobiDB-lite"/>
    </source>
</evidence>
<gene>
    <name evidence="3" type="ORF">GS424_002005</name>
</gene>
<dbReference type="EMBL" id="CP063310">
    <property type="protein sequence ID" value="QOS68668.1"/>
    <property type="molecule type" value="Genomic_DNA"/>
</dbReference>
<proteinExistence type="predicted"/>
<feature type="compositionally biased region" description="Basic and acidic residues" evidence="1">
    <location>
        <begin position="54"/>
        <end position="68"/>
    </location>
</feature>
<feature type="chain" id="PRO_5039454439" description="Carbohydrate-binding domain-containing protein" evidence="2">
    <location>
        <begin position="30"/>
        <end position="272"/>
    </location>
</feature>
<feature type="signal peptide" evidence="2">
    <location>
        <begin position="1"/>
        <end position="29"/>
    </location>
</feature>
<dbReference type="RefSeq" id="WP_160941986.1">
    <property type="nucleotide sequence ID" value="NZ_CP063310.1"/>
</dbReference>
<accession>A0A6L7IT13</accession>
<evidence type="ECO:0000313" key="4">
    <source>
        <dbReference type="Proteomes" id="UP000478463"/>
    </source>
</evidence>
<organism evidence="3 4">
    <name type="scientific">Eggerthella guodeyinii</name>
    <dbReference type="NCBI Taxonomy" id="2690837"/>
    <lineage>
        <taxon>Bacteria</taxon>
        <taxon>Bacillati</taxon>
        <taxon>Actinomycetota</taxon>
        <taxon>Coriobacteriia</taxon>
        <taxon>Eggerthellales</taxon>
        <taxon>Eggerthellaceae</taxon>
        <taxon>Eggerthella</taxon>
    </lineage>
</organism>
<evidence type="ECO:0000313" key="3">
    <source>
        <dbReference type="EMBL" id="QOS68668.1"/>
    </source>
</evidence>
<dbReference type="KEGG" id="egd:GS424_002005"/>
<dbReference type="SUPFAM" id="SSF51126">
    <property type="entry name" value="Pectin lyase-like"/>
    <property type="match status" value="1"/>
</dbReference>